<dbReference type="STRING" id="133381.A0A2T9ZCA4"/>
<comment type="caution">
    <text evidence="9">The sequence shown here is derived from an EMBL/GenBank/DDBJ whole genome shotgun (WGS) entry which is preliminary data.</text>
</comment>
<gene>
    <name evidence="9" type="ORF">BB560_003374</name>
</gene>
<evidence type="ECO:0000256" key="3">
    <source>
        <dbReference type="ARBA" id="ARBA00022912"/>
    </source>
</evidence>
<dbReference type="AlphaFoldDB" id="A0A2T9ZCA4"/>
<name>A0A2T9ZCA4_9FUNG</name>
<reference evidence="9 10" key="1">
    <citation type="journal article" date="2018" name="MBio">
        <title>Comparative Genomics Reveals the Core Gene Toolbox for the Fungus-Insect Symbiosis.</title>
        <authorList>
            <person name="Wang Y."/>
            <person name="Stata M."/>
            <person name="Wang W."/>
            <person name="Stajich J.E."/>
            <person name="White M.M."/>
            <person name="Moncalvo J.M."/>
        </authorList>
    </citation>
    <scope>NUCLEOTIDE SEQUENCE [LARGE SCALE GENOMIC DNA]</scope>
    <source>
        <strain evidence="9 10">SC-DP-2</strain>
    </source>
</reference>
<dbReference type="PROSITE" id="PS00125">
    <property type="entry name" value="SER_THR_PHOSPHATASE"/>
    <property type="match status" value="1"/>
</dbReference>
<dbReference type="Pfam" id="PF16891">
    <property type="entry name" value="STPPase_N"/>
    <property type="match status" value="1"/>
</dbReference>
<comment type="catalytic activity">
    <reaction evidence="6 7">
        <text>O-phospho-L-threonyl-[protein] + H2O = L-threonyl-[protein] + phosphate</text>
        <dbReference type="Rhea" id="RHEA:47004"/>
        <dbReference type="Rhea" id="RHEA-COMP:11060"/>
        <dbReference type="Rhea" id="RHEA-COMP:11605"/>
        <dbReference type="ChEBI" id="CHEBI:15377"/>
        <dbReference type="ChEBI" id="CHEBI:30013"/>
        <dbReference type="ChEBI" id="CHEBI:43474"/>
        <dbReference type="ChEBI" id="CHEBI:61977"/>
        <dbReference type="EC" id="3.1.3.16"/>
    </reaction>
</comment>
<dbReference type="Gene3D" id="3.60.21.10">
    <property type="match status" value="1"/>
</dbReference>
<evidence type="ECO:0000259" key="8">
    <source>
        <dbReference type="PROSITE" id="PS00125"/>
    </source>
</evidence>
<keyword evidence="10" id="KW-1185">Reference proteome</keyword>
<dbReference type="InterPro" id="IPR006186">
    <property type="entry name" value="Ser/Thr-sp_prot-phosphatase"/>
</dbReference>
<dbReference type="GO" id="GO:0046872">
    <property type="term" value="F:metal ion binding"/>
    <property type="evidence" value="ECO:0007669"/>
    <property type="project" value="UniProtKB-KW"/>
</dbReference>
<feature type="domain" description="Serine/threonine specific protein phosphatases" evidence="8">
    <location>
        <begin position="217"/>
        <end position="222"/>
    </location>
</feature>
<dbReference type="GO" id="GO:0004722">
    <property type="term" value="F:protein serine/threonine phosphatase activity"/>
    <property type="evidence" value="ECO:0007669"/>
    <property type="project" value="UniProtKB-EC"/>
</dbReference>
<dbReference type="PANTHER" id="PTHR11668">
    <property type="entry name" value="SERINE/THREONINE PROTEIN PHOSPHATASE"/>
    <property type="match status" value="1"/>
</dbReference>
<keyword evidence="4" id="KW-0464">Manganese</keyword>
<dbReference type="EMBL" id="MBFS01000574">
    <property type="protein sequence ID" value="PVV02180.1"/>
    <property type="molecule type" value="Genomic_DNA"/>
</dbReference>
<dbReference type="SUPFAM" id="SSF56300">
    <property type="entry name" value="Metallo-dependent phosphatases"/>
    <property type="match status" value="1"/>
</dbReference>
<evidence type="ECO:0000313" key="9">
    <source>
        <dbReference type="EMBL" id="PVV02180.1"/>
    </source>
</evidence>
<dbReference type="InterPro" id="IPR031675">
    <property type="entry name" value="STPPase_N"/>
</dbReference>
<evidence type="ECO:0000256" key="7">
    <source>
        <dbReference type="RuleBase" id="RU004273"/>
    </source>
</evidence>
<proteinExistence type="inferred from homology"/>
<dbReference type="OrthoDB" id="1930084at2759"/>
<evidence type="ECO:0000313" key="10">
    <source>
        <dbReference type="Proteomes" id="UP000245609"/>
    </source>
</evidence>
<comment type="catalytic activity">
    <reaction evidence="5">
        <text>O-phospho-L-seryl-[protein] + H2O = L-seryl-[protein] + phosphate</text>
        <dbReference type="Rhea" id="RHEA:20629"/>
        <dbReference type="Rhea" id="RHEA-COMP:9863"/>
        <dbReference type="Rhea" id="RHEA-COMP:11604"/>
        <dbReference type="ChEBI" id="CHEBI:15377"/>
        <dbReference type="ChEBI" id="CHEBI:29999"/>
        <dbReference type="ChEBI" id="CHEBI:43474"/>
        <dbReference type="ChEBI" id="CHEBI:83421"/>
        <dbReference type="EC" id="3.1.3.16"/>
    </reaction>
</comment>
<dbReference type="Pfam" id="PF00149">
    <property type="entry name" value="Metallophos"/>
    <property type="match status" value="1"/>
</dbReference>
<evidence type="ECO:0000256" key="5">
    <source>
        <dbReference type="ARBA" id="ARBA00047761"/>
    </source>
</evidence>
<dbReference type="Proteomes" id="UP000245609">
    <property type="component" value="Unassembled WGS sequence"/>
</dbReference>
<sequence>NKMKLFSALKSNIIQSKKGKAKDLDAIHGFGGLVLIDQPEKSILSQNAAEESIVTKESCDSAPTTDEQTLRFQDQNLVKSASQTPNIVRSKSDAVGEYDKQINVDALIFRLLETGFSGKYSKSFCLKNSEISMICSAASELFLSQPMLLHLNGPLKIAGDIHGQYFDLLRLFDKCGYPPQTNYLFLGDYVDRGRQSLETIMLLLCYKLKYPNNFFLLRGNHETSSISKVYGFYDECKRRSNVKIWKTVVDTFNVMPVAALVLDKIFCVHGGLSPELDSFEQIQSIQRPVEVESQGLLNDLLWSDPSSSEVDWGDSDRGVSFCFGESVVEQFVKKMGIDMICRAHMVVEDGYEFFAKRKLVTVFSAPNYCGEFDNSGGIMTVSDDLLCSFEILKPLIDNVLLTLSRIESNFWNRLRKNQPKSNPKSDDTGLELRRFKTIA</sequence>
<keyword evidence="2 7" id="KW-0378">Hydrolase</keyword>
<feature type="non-terminal residue" evidence="9">
    <location>
        <position position="1"/>
    </location>
</feature>
<dbReference type="GO" id="GO:0005634">
    <property type="term" value="C:nucleus"/>
    <property type="evidence" value="ECO:0007669"/>
    <property type="project" value="TreeGrafter"/>
</dbReference>
<dbReference type="SMART" id="SM00156">
    <property type="entry name" value="PP2Ac"/>
    <property type="match status" value="1"/>
</dbReference>
<protein>
    <recommendedName>
        <fullName evidence="7">Serine/threonine-protein phosphatase</fullName>
        <ecNumber evidence="7">3.1.3.16</ecNumber>
    </recommendedName>
</protein>
<evidence type="ECO:0000256" key="6">
    <source>
        <dbReference type="ARBA" id="ARBA00048336"/>
    </source>
</evidence>
<evidence type="ECO:0000256" key="1">
    <source>
        <dbReference type="ARBA" id="ARBA00022723"/>
    </source>
</evidence>
<organism evidence="9 10">
    <name type="scientific">Smittium megazygosporum</name>
    <dbReference type="NCBI Taxonomy" id="133381"/>
    <lineage>
        <taxon>Eukaryota</taxon>
        <taxon>Fungi</taxon>
        <taxon>Fungi incertae sedis</taxon>
        <taxon>Zoopagomycota</taxon>
        <taxon>Kickxellomycotina</taxon>
        <taxon>Harpellomycetes</taxon>
        <taxon>Harpellales</taxon>
        <taxon>Legeriomycetaceae</taxon>
        <taxon>Smittium</taxon>
    </lineage>
</organism>
<dbReference type="GO" id="GO:0005737">
    <property type="term" value="C:cytoplasm"/>
    <property type="evidence" value="ECO:0007669"/>
    <property type="project" value="TreeGrafter"/>
</dbReference>
<dbReference type="FunFam" id="3.60.21.10:FF:000026">
    <property type="entry name" value="Serine/threonine-protein phosphatase"/>
    <property type="match status" value="1"/>
</dbReference>
<evidence type="ECO:0000256" key="2">
    <source>
        <dbReference type="ARBA" id="ARBA00022801"/>
    </source>
</evidence>
<dbReference type="EC" id="3.1.3.16" evidence="7"/>
<keyword evidence="3" id="KW-0904">Protein phosphatase</keyword>
<dbReference type="InterPro" id="IPR050341">
    <property type="entry name" value="PP1_catalytic_subunit"/>
</dbReference>
<dbReference type="PRINTS" id="PR00114">
    <property type="entry name" value="STPHPHTASE"/>
</dbReference>
<dbReference type="InterPro" id="IPR029052">
    <property type="entry name" value="Metallo-depent_PP-like"/>
</dbReference>
<accession>A0A2T9ZCA4</accession>
<dbReference type="PANTHER" id="PTHR11668:SF484">
    <property type="entry name" value="SERINE_THREONINE-PROTEIN PHOSPHATASE PP-Z1-RELATED"/>
    <property type="match status" value="1"/>
</dbReference>
<comment type="similarity">
    <text evidence="7">Belongs to the PPP phosphatase family.</text>
</comment>
<evidence type="ECO:0000256" key="4">
    <source>
        <dbReference type="ARBA" id="ARBA00023211"/>
    </source>
</evidence>
<dbReference type="InterPro" id="IPR004843">
    <property type="entry name" value="Calcineurin-like_PHP"/>
</dbReference>
<keyword evidence="1" id="KW-0479">Metal-binding</keyword>